<proteinExistence type="predicted"/>
<dbReference type="PANTHER" id="PTHR30287">
    <property type="entry name" value="MEMBRANE COMPONENT OF PREDICTED ABC SUPERFAMILY METABOLITE UPTAKE TRANSPORTER"/>
    <property type="match status" value="1"/>
</dbReference>
<feature type="domain" description="EF-hand" evidence="7">
    <location>
        <begin position="1040"/>
        <end position="1073"/>
    </location>
</feature>
<protein>
    <submittedName>
        <fullName evidence="8">ABC transporter permease</fullName>
    </submittedName>
</protein>
<feature type="transmembrane region" description="Helical" evidence="6">
    <location>
        <begin position="2040"/>
        <end position="2061"/>
    </location>
</feature>
<comment type="caution">
    <text evidence="8">The sequence shown here is derived from an EMBL/GenBank/DDBJ whole genome shotgun (WGS) entry which is preliminary data.</text>
</comment>
<evidence type="ECO:0000256" key="2">
    <source>
        <dbReference type="ARBA" id="ARBA00022475"/>
    </source>
</evidence>
<name>A0AA43QWM1_MYCAR</name>
<feature type="transmembrane region" description="Helical" evidence="6">
    <location>
        <begin position="2742"/>
        <end position="2767"/>
    </location>
</feature>
<keyword evidence="4 6" id="KW-1133">Transmembrane helix</keyword>
<keyword evidence="2" id="KW-1003">Cell membrane</keyword>
<gene>
    <name evidence="8" type="ORF">DCBHLPFO_00028</name>
</gene>
<evidence type="ECO:0000256" key="5">
    <source>
        <dbReference type="ARBA" id="ARBA00023136"/>
    </source>
</evidence>
<feature type="transmembrane region" description="Helical" evidence="6">
    <location>
        <begin position="1876"/>
        <end position="1896"/>
    </location>
</feature>
<dbReference type="GO" id="GO:0005509">
    <property type="term" value="F:calcium ion binding"/>
    <property type="evidence" value="ECO:0007669"/>
    <property type="project" value="InterPro"/>
</dbReference>
<organism evidence="8 9">
    <name type="scientific">Mycoplasmopsis arginini</name>
    <name type="common">Mycoplasma arginini</name>
    <dbReference type="NCBI Taxonomy" id="2094"/>
    <lineage>
        <taxon>Bacteria</taxon>
        <taxon>Bacillati</taxon>
        <taxon>Mycoplasmatota</taxon>
        <taxon>Mycoplasmoidales</taxon>
        <taxon>Metamycoplasmataceae</taxon>
        <taxon>Mycoplasmopsis</taxon>
    </lineage>
</organism>
<keyword evidence="5 6" id="KW-0472">Membrane</keyword>
<dbReference type="InterPro" id="IPR038766">
    <property type="entry name" value="Membrane_comp_ABC_pdt"/>
</dbReference>
<comment type="subcellular location">
    <subcellularLocation>
        <location evidence="1">Cell membrane</location>
        <topology evidence="1">Multi-pass membrane protein</topology>
    </subcellularLocation>
</comment>
<evidence type="ECO:0000256" key="4">
    <source>
        <dbReference type="ARBA" id="ARBA00022989"/>
    </source>
</evidence>
<evidence type="ECO:0000259" key="7">
    <source>
        <dbReference type="PROSITE" id="PS50222"/>
    </source>
</evidence>
<dbReference type="EMBL" id="JAPFAR010000001">
    <property type="protein sequence ID" value="MDI3349259.1"/>
    <property type="molecule type" value="Genomic_DNA"/>
</dbReference>
<reference evidence="8" key="1">
    <citation type="submission" date="2022-11" db="EMBL/GenBank/DDBJ databases">
        <title>Draft genome of Mycoplasma arginini isolated from fly.</title>
        <authorList>
            <person name="Severgnini M."/>
            <person name="Gioia G."/>
            <person name="Cremonesi P."/>
            <person name="Moroni P."/>
            <person name="Addis M.F."/>
            <person name="Castiglioni B."/>
        </authorList>
    </citation>
    <scope>NUCLEOTIDE SEQUENCE</scope>
    <source>
        <strain evidence="8">QMP CG1-1632</strain>
    </source>
</reference>
<evidence type="ECO:0000313" key="8">
    <source>
        <dbReference type="EMBL" id="MDI3349259.1"/>
    </source>
</evidence>
<dbReference type="Proteomes" id="UP001162175">
    <property type="component" value="Unassembled WGS sequence"/>
</dbReference>
<dbReference type="PROSITE" id="PS50222">
    <property type="entry name" value="EF_HAND_2"/>
    <property type="match status" value="1"/>
</dbReference>
<feature type="transmembrane region" description="Helical" evidence="6">
    <location>
        <begin position="2703"/>
        <end position="2736"/>
    </location>
</feature>
<feature type="transmembrane region" description="Helical" evidence="6">
    <location>
        <begin position="1920"/>
        <end position="1945"/>
    </location>
</feature>
<feature type="transmembrane region" description="Helical" evidence="6">
    <location>
        <begin position="2657"/>
        <end position="2682"/>
    </location>
</feature>
<dbReference type="InterPro" id="IPR003838">
    <property type="entry name" value="ABC3_permease_C"/>
</dbReference>
<evidence type="ECO:0000256" key="6">
    <source>
        <dbReference type="SAM" id="Phobius"/>
    </source>
</evidence>
<dbReference type="RefSeq" id="WP_282458999.1">
    <property type="nucleotide sequence ID" value="NZ_JAPFAR010000001.1"/>
</dbReference>
<dbReference type="GO" id="GO:0005886">
    <property type="term" value="C:plasma membrane"/>
    <property type="evidence" value="ECO:0007669"/>
    <property type="project" value="UniProtKB-SubCell"/>
</dbReference>
<dbReference type="Pfam" id="PF02687">
    <property type="entry name" value="FtsX"/>
    <property type="match status" value="2"/>
</dbReference>
<feature type="transmembrane region" description="Helical" evidence="6">
    <location>
        <begin position="1965"/>
        <end position="1993"/>
    </location>
</feature>
<sequence length="2787" mass="320253">MKRLFKEVFRSLAKNKVTLVCLTILIFLTTFLFTLLNDVKTSYSRTINAYDKVSKLHDLTVDLDINPSGIIPHQGYNQVDKDNNTLVNSPIQFESSKNGSDVSYTINFPSEDQNYIKIKDTIEGWNVDDNYYLLTEDFLKIYYEQLSGGVTSVNFEINKENPDPNKIREFTFSGENRKFRVFRKEGNKYVLVTNKTTINKTDTITLKNNVKLADILTIAYGPKGPFAQQTVKDSVVEASPLFLNTKTKQASFLTEDYDNWKAEGVLYVISSEKVLELMGFEKDQANQKWYFKNNAYQNAKIKLQNDKKTTEWNIINEDKLISTFQLGDFIDTNKVESDAPLLQELQSNQIYKIPEDWIKRTEKLVSYNWYRYVLNWNELKDEEKSNWKGSYFKFIEQFSKNNPKEYKSKLYFSYWDKTTTIKYSIGNKYTQTFVQTTPIDKNDLNITFKEAWKGGGNNKNIPLEKQNQEKINLWNIKQIEFNEVSDAEPSEEQFLYASNVEKLNEHQNFIRNGALNFARSSILKDIESTVGAENLGIRKTVTVETVNEENAKKNVFHFVDMGDKDKKILGFKNNVGKLYNETLNPSILNSSISNENVDKFLLKPYKNDNKIQKIPSVYTRSLVEAIFKNFTPNINYFNADIRFENYYDFLEKTKIPTLLNGKILTLTTATPELKRKSGSTIVGAIAMPRPNKYIFLTQSNIDGFTDEIVWNKVLINNKDYLTIDEVYNYLVEQDYTVRGEIGPNGWAVVNNQFKNSISLPIAFGSISNDLTTEITQKNTIKTLVERLRSVFVDTDLAKLFDRKDIYRLFKAISDSVEENGLHTLLAIGKTNTFILEKTLLDVIKFLVKPLYQKNNQNLEYININANAFIHNFFNKIFQYFKKQYLASGSTTEERDNYLVSQINNLSGIFNFSKVYIIPQLKISLKDLFIYVKDKERIFDILSNIISSIDFVKFSAIINDWYDRHPYKPFTALNDTYWTMSHERMIISLLSSVKESQFKNAIKNLINLVDFGKILDPDQASSYYSKWVNAYKNANQELSNETKEQAKKFFKALDANKNGSYANINDGLFSIFSNISVEQFTNSLNKLIKINKYPITANNKIYNDYNTEYLNQSDYLAAFMSSLNLARENEISSSKIIQIQNALIKIFNFSNKTDNFIKELNIAIPTSEEGKVSLLDLAILPKLVFPNDVSEATIPSSYNVQINKYDLVDIKKVIFKVDKAISNNELLKLTKSEFDFIKNEALINEIELNNLETLLSKLEQYYKFVQLLKLKNLKPKNNNFNFVLEDNNLQPGSYGDLAYLSAIIDVNNKEKQDNIEILKTLHNLLAKYFASSFMSEGENSIIKNNFILYSLWIKLAYFLNKIERLEDKITIDEKTGKRIIEKRFNKTLSFAQIKLVLKEIYNLALNPEISAKMTNYDKVVNPIPSMGVLGSDSEYKATLLKIPYAHAHTNLANKELIELLKNSTAINTFKSNLANAQIKEDIINKILDLLIKNSNELTYNFGYIASASQMATFYNRSLVTFLDSFLATNEENPAIKPLINNDYEFDLAFKMATQNANLSNHLSLLNIPKNLLNPLTLLSFPQIPLYYALSPNPNEGNLAYIVRKMLNNLKSSNIQDILYQIEGLTQKFDSSVQYIESKSDTAVDLDLSNFNYLFNRLLTDENGNELEIFGINVTSSIKKSLYKIIEPIQISNLISYSDSGSYVAKINYGYASKNGKEVYTGDISKYLSNPYAMQLFIASLDNKYKVKVNTQEYLIIGIDSSVDYLYPVINEENIQVDTNSQAVVYVNSKGFDRIYSAYPTFAIKTYVLVKAPTDARGRFLENKNPQQLQKQFSEDINKINPNSFKEVYLRDELDNINPERMIRIVTIRSIVNSIKNATLYLITVLTILVAFIIYFIMKRYIEARNKVVGILRAQGYKTSKIALAFCAFGWIPAIVGSLGGYILGFALQKPAMNVLSSYWTLENNIIPVHALAILGTMIIPFIFVSLLIFIITAISVRKKPIELMSGLTEVSVGNFAQRVSAMFRKLPIKARFIASMALNNFWKMFSLFLAFSTTSLISMFFLSSNNIFNKAITKTYKDRLYKFKLDLESPTTEGGPYVTYNKDDINSLLYVPNDLAGNSSSNGSQLDYSNPNFLRPGSSFNTDVIQRPYAPTVLTKSSLDILMDLSVELSPWDITYANMPETQRARVAQIFKRVSKQMQNTQYLIDIKKLKNKENYLDVNGSSIDDIIAVNNLEKFQKDLSENKPEDMSNRTSFFYFIHSGRYKNEQNTGRISEQFKFVEWDPVNETYYKPKAVSTSRYRQEYRNFLVNAYRKIDQLDFFVSFGGIYWNNTTNEKYTYAKTLYDNKEMKIYGYYEDSKFISMHNNKNENLQEKLAKYKYQENKPIPLIINTVAEKKYRLSIGSRIEVELLNHVDRFSHRALFQKAPKTKYTFEVIDISETYINTEMITRKDILDKILGYDTLTKRLKDARKQELDNAIYLNPDKKEELTKLFNRKYEAFNGILSNDITPVQTIDTLTTYSSTGFWGAAATFEVDGASDQSVWEFFKRIFISDESINYVSVYEHNVNAYNQAHPEAKLNYKDVLFKLLNINEIQFQKIVKESNSNEEFKNMARSILTKFYGTQPDTIYGKNIMFGASFDVNSKDIEAGFISGISETVNIILIAFIVMSLLISIIILIVITNIMIASNQRAIATFSVLGYTNSEKISLFFANFVPTIIFACLLMIPVTLLLISVFNAFMMATSQIILPLVLHYSTIIISATICLTVFILTSMATWKSLNKVKAVDALKGK</sequence>
<accession>A0AA43QWM1</accession>
<evidence type="ECO:0000256" key="3">
    <source>
        <dbReference type="ARBA" id="ARBA00022692"/>
    </source>
</evidence>
<keyword evidence="3 6" id="KW-0812">Transmembrane</keyword>
<dbReference type="InterPro" id="IPR002048">
    <property type="entry name" value="EF_hand_dom"/>
</dbReference>
<dbReference type="PANTHER" id="PTHR30287:SF1">
    <property type="entry name" value="INNER MEMBRANE PROTEIN"/>
    <property type="match status" value="1"/>
</dbReference>
<evidence type="ECO:0000256" key="1">
    <source>
        <dbReference type="ARBA" id="ARBA00004651"/>
    </source>
</evidence>
<evidence type="ECO:0000313" key="9">
    <source>
        <dbReference type="Proteomes" id="UP001162175"/>
    </source>
</evidence>